<organism evidence="4">
    <name type="scientific">uncultured Thermomicrobiales bacterium</name>
    <dbReference type="NCBI Taxonomy" id="1645740"/>
    <lineage>
        <taxon>Bacteria</taxon>
        <taxon>Pseudomonadati</taxon>
        <taxon>Thermomicrobiota</taxon>
        <taxon>Thermomicrobia</taxon>
        <taxon>Thermomicrobiales</taxon>
        <taxon>environmental samples</taxon>
    </lineage>
</organism>
<dbReference type="InterPro" id="IPR008928">
    <property type="entry name" value="6-hairpin_glycosidase_sf"/>
</dbReference>
<gene>
    <name evidence="4" type="ORF">AVDCRST_MAG49-3566</name>
</gene>
<dbReference type="InterPro" id="IPR011613">
    <property type="entry name" value="GH15-like"/>
</dbReference>
<dbReference type="PANTHER" id="PTHR31616">
    <property type="entry name" value="TREHALASE"/>
    <property type="match status" value="1"/>
</dbReference>
<dbReference type="SUPFAM" id="SSF48208">
    <property type="entry name" value="Six-hairpin glycosidases"/>
    <property type="match status" value="1"/>
</dbReference>
<name>A0A6J4V7R9_9BACT</name>
<dbReference type="InterPro" id="IPR012341">
    <property type="entry name" value="6hp_glycosidase-like_sf"/>
</dbReference>
<reference evidence="4" key="1">
    <citation type="submission" date="2020-02" db="EMBL/GenBank/DDBJ databases">
        <authorList>
            <person name="Meier V. D."/>
        </authorList>
    </citation>
    <scope>NUCLEOTIDE SEQUENCE</scope>
    <source>
        <strain evidence="4">AVDCRST_MAG49</strain>
    </source>
</reference>
<accession>A0A6J4V7R9</accession>
<dbReference type="EC" id="3.2.1.3" evidence="4"/>
<dbReference type="Gene3D" id="1.50.10.10">
    <property type="match status" value="1"/>
</dbReference>
<dbReference type="PANTHER" id="PTHR31616:SF10">
    <property type="entry name" value="TREHALASE"/>
    <property type="match status" value="1"/>
</dbReference>
<evidence type="ECO:0000313" key="4">
    <source>
        <dbReference type="EMBL" id="CAA9570595.1"/>
    </source>
</evidence>
<evidence type="ECO:0000256" key="1">
    <source>
        <dbReference type="SAM" id="MobiDB-lite"/>
    </source>
</evidence>
<feature type="domain" description="GH15-like" evidence="2">
    <location>
        <begin position="318"/>
        <end position="686"/>
    </location>
</feature>
<keyword evidence="4" id="KW-0326">Glycosidase</keyword>
<dbReference type="InterPro" id="IPR045582">
    <property type="entry name" value="Trehalase-like_N"/>
</dbReference>
<feature type="domain" description="Trehalase-like N-terminal" evidence="3">
    <location>
        <begin position="45"/>
        <end position="118"/>
    </location>
</feature>
<dbReference type="EMBL" id="CADCWG010000248">
    <property type="protein sequence ID" value="CAA9570595.1"/>
    <property type="molecule type" value="Genomic_DNA"/>
</dbReference>
<keyword evidence="4" id="KW-0378">Hydrolase</keyword>
<evidence type="ECO:0000259" key="2">
    <source>
        <dbReference type="Pfam" id="PF00723"/>
    </source>
</evidence>
<proteinExistence type="predicted"/>
<dbReference type="Pfam" id="PF19291">
    <property type="entry name" value="TREH_N"/>
    <property type="match status" value="1"/>
</dbReference>
<dbReference type="GO" id="GO:0005993">
    <property type="term" value="P:trehalose catabolic process"/>
    <property type="evidence" value="ECO:0007669"/>
    <property type="project" value="TreeGrafter"/>
</dbReference>
<evidence type="ECO:0000259" key="3">
    <source>
        <dbReference type="Pfam" id="PF19291"/>
    </source>
</evidence>
<dbReference type="AlphaFoldDB" id="A0A6J4V7R9"/>
<protein>
    <submittedName>
        <fullName evidence="4">Glucoamylase</fullName>
        <ecNumber evidence="4">3.2.1.3</ecNumber>
    </submittedName>
</protein>
<dbReference type="Pfam" id="PF00723">
    <property type="entry name" value="Glyco_hydro_15"/>
    <property type="match status" value="1"/>
</dbReference>
<dbReference type="GO" id="GO:0004339">
    <property type="term" value="F:glucan 1,4-alpha-glucosidase activity"/>
    <property type="evidence" value="ECO:0007669"/>
    <property type="project" value="UniProtKB-EC"/>
</dbReference>
<sequence length="720" mass="77115">MPDGATTVTGQAAAFAPGGSGVGASVPHPVPTPPGTGRGPGGYRPIDDYALIGDAQGAALVAGDGGVDWLCLPDFDSPPLLCRILDADRGGYLAIHPSAPTRRAQRSYRPSSAVLETTLELDQPEGGDGAWAPDGAAPALRLTDTLPVAMGDPSPLDGVWAGRPRHRLLRLVDAVGGPIEAVLEARLGFDFAVTPATVELVPGRGALVTDGGDRWLALVWHGTLEVVAPGEVRGTLTVRPGATAACVLDLSADEDEARAVLAAGPAGVRAPAGPDRLPRGVDGVGGDLLLDRAWAGQVEETDEAWRRWASAISVAGPYAEDLRRSAITLKLLTHERTGAIVAAPTTSLPETIGGVRNWDYRYCWLRDATFTLYALLLLGDRTAADNFWGWVERTCAGEPPERLQIMYGVRGERELTERELGHLSGYRDSRPVRVGNGAFDQRQTDVYGELLDAFWFYYCRTTAPDATPRIRGDVWELMRATADYICAVWREPDQGLWEIRGAPLHHVYSKVMCWVGLDRAIRMATRVTLPCDLDRWRAERDAIRTEILERGFNPRVGAFTMAYGVDALDASALRMPLVGFLPADDPRMRATIDSIQADLSVDGLVLRYRAEDNLPGAEGAFSICTFWLIDCLTALGRIDEAKVLFDRMLGYANDLGLFAEQVDPATGAALGNFPQAFTHLALIDAGVDLTAALARRAAVAGGMTERASTVAEAPAPSGGN</sequence>
<feature type="region of interest" description="Disordered" evidence="1">
    <location>
        <begin position="16"/>
        <end position="42"/>
    </location>
</feature>
<dbReference type="GO" id="GO:0015927">
    <property type="term" value="F:trehalase activity"/>
    <property type="evidence" value="ECO:0007669"/>
    <property type="project" value="TreeGrafter"/>
</dbReference>